<dbReference type="Proteomes" id="UP000266721">
    <property type="component" value="Unassembled WGS sequence"/>
</dbReference>
<keyword evidence="2" id="KW-1185">Reference proteome</keyword>
<name>A0A3R5Q2S3_MYTGA</name>
<accession>A0A3R5Q2S3</accession>
<dbReference type="EMBL" id="KV599337">
    <property type="protein sequence ID" value="OPL20843.1"/>
    <property type="molecule type" value="Genomic_DNA"/>
</dbReference>
<feature type="non-terminal residue" evidence="1">
    <location>
        <position position="1"/>
    </location>
</feature>
<feature type="non-terminal residue" evidence="1">
    <location>
        <position position="156"/>
    </location>
</feature>
<gene>
    <name evidence="1" type="ORF">AM593_06410</name>
</gene>
<proteinExistence type="predicted"/>
<evidence type="ECO:0000313" key="1">
    <source>
        <dbReference type="EMBL" id="OPL20843.1"/>
    </source>
</evidence>
<evidence type="ECO:0000313" key="2">
    <source>
        <dbReference type="Proteomes" id="UP000266721"/>
    </source>
</evidence>
<dbReference type="AlphaFoldDB" id="A0A3R5Q2S3"/>
<organism evidence="1 2">
    <name type="scientific">Mytilus galloprovincialis</name>
    <name type="common">Mediterranean mussel</name>
    <dbReference type="NCBI Taxonomy" id="29158"/>
    <lineage>
        <taxon>Eukaryota</taxon>
        <taxon>Metazoa</taxon>
        <taxon>Spiralia</taxon>
        <taxon>Lophotrochozoa</taxon>
        <taxon>Mollusca</taxon>
        <taxon>Bivalvia</taxon>
        <taxon>Autobranchia</taxon>
        <taxon>Pteriomorphia</taxon>
        <taxon>Mytilida</taxon>
        <taxon>Mytiloidea</taxon>
        <taxon>Mytilidae</taxon>
        <taxon>Mytilinae</taxon>
        <taxon>Mytilus</taxon>
    </lineage>
</organism>
<sequence>MTRNEYDRDEPTTTTELQAPDQGQVHKECGGVKQVSVGANWKTVLEHIKIYHRRYHLGGFHKMISVRYLNNQEDRNMIGPQNETGNSPAQVTLRYEQIDSTPLVFVEEATQNPNPRFDAFEIADILKKHNIFIDRDLVRLRQDIGQEVLTLFIGNS</sequence>
<reference evidence="1 2" key="1">
    <citation type="journal article" date="2016" name="PLoS ONE">
        <title>A First Insight into the Genome of the Filter-Feeder Mussel Mytilus galloprovincialis.</title>
        <authorList>
            <person name="Murgarella M."/>
            <person name="Puiu D."/>
            <person name="Novoa B."/>
            <person name="Figueras A."/>
            <person name="Posada D."/>
            <person name="Canchaya C."/>
        </authorList>
    </citation>
    <scope>NUCLEOTIDE SEQUENCE [LARGE SCALE GENOMIC DNA]</scope>
    <source>
        <tissue evidence="1">Muscle</tissue>
    </source>
</reference>
<protein>
    <submittedName>
        <fullName evidence="1">Uncharacterized protein</fullName>
    </submittedName>
</protein>